<evidence type="ECO:0000313" key="1">
    <source>
        <dbReference type="EMBL" id="KAL0944444.1"/>
    </source>
</evidence>
<gene>
    <name evidence="1" type="ORF">CTRU02_202331</name>
</gene>
<organism evidence="1 2">
    <name type="scientific">Colletotrichum truncatum</name>
    <name type="common">Anthracnose fungus</name>
    <name type="synonym">Colletotrichum capsici</name>
    <dbReference type="NCBI Taxonomy" id="5467"/>
    <lineage>
        <taxon>Eukaryota</taxon>
        <taxon>Fungi</taxon>
        <taxon>Dikarya</taxon>
        <taxon>Ascomycota</taxon>
        <taxon>Pezizomycotina</taxon>
        <taxon>Sordariomycetes</taxon>
        <taxon>Hypocreomycetidae</taxon>
        <taxon>Glomerellales</taxon>
        <taxon>Glomerellaceae</taxon>
        <taxon>Colletotrichum</taxon>
        <taxon>Colletotrichum truncatum species complex</taxon>
    </lineage>
</organism>
<comment type="caution">
    <text evidence="1">The sequence shown here is derived from an EMBL/GenBank/DDBJ whole genome shotgun (WGS) entry which is preliminary data.</text>
</comment>
<reference evidence="1 2" key="1">
    <citation type="journal article" date="2020" name="Phytopathology">
        <title>Genome Sequence Resources of Colletotrichum truncatum, C. plurivorum, C. musicola, and C. sojae: Four Species Pathogenic to Soybean (Glycine max).</title>
        <authorList>
            <person name="Rogerio F."/>
            <person name="Boufleur T.R."/>
            <person name="Ciampi-Guillardi M."/>
            <person name="Sukno S.A."/>
            <person name="Thon M.R."/>
            <person name="Massola Junior N.S."/>
            <person name="Baroncelli R."/>
        </authorList>
    </citation>
    <scope>NUCLEOTIDE SEQUENCE [LARGE SCALE GENOMIC DNA]</scope>
    <source>
        <strain evidence="1 2">CMES1059</strain>
    </source>
</reference>
<name>A0ACC3ZJY0_COLTU</name>
<proteinExistence type="predicted"/>
<sequence length="903" mass="100295">MPPKKRALDVIDLVSSDGEESPAPRPNKRVSGNRTAPLGQTSARTAGRTPSFTQRSANSSGAAAASSQSGTFYDRENDDHLIDLTQAPDGPQRELYGNLDTKIVGVRYYDGYASQGEVVVCLREPSNPYDGNAIRVCNVMGVQIGHIPRKVAEKLAPYVDNDEVALEGTLTGEKGFYDCPVRLHIFGTSNRVDRLQLEDKLKKDKLLKATELKKTRAEAEAQRKMLGIKNTQSTVGLNGAEAEPEVSLEDLVRASQATQNHTRGDAVKSLVMDEDALAAMPIAEQPVMLESLLLPYQLQGLAWMMSKENPQPPPKGSSESVQLWRWQQNGRGMYNIATNFHVQNQPKLLSGGILADDMGLGKTLQVISLILTGGPGTTLIVAPLSVMSNWDQQMGRHVKKEHLPGIFTYHGNNKASKSQLAKYQVVITSYNTLATEALKEGQSAASPLMTMNWRRVVLDEGHTIRNAKTKAAQAATKLTAQSRWVLTGTPIINNIKDFQSLLQFLAITGGVEQPVIFNTVIARPLAHGDETAEALLQLLMRDLCLRRKKDMKFVDLKLPPKKEYVHRIQFRPDEKSKYEALLNEAKGALEDYQNKAKGGKGQFQSVLERLLRLRQVCNHWTLCRQRIDDLLKVLEDQSVVVLNAKNKEILQEALRLYIETQEDCAVCLDTLNSPVITHCKHVFCRGCISKVIQTQHKCPMCRNQLEEESLLEPAPEAGEEANEDFDADAKSSKTEALVKIVQATTRDPKSKIIIFSQWTSFLNIIQNQIAEAGFKFCRIDGSMTATKRDAAIEALDHDPDTRVMLASLAVCSVGLNLVSADTVILADSWWAPAIEDQAIDRVHRLGQKRPTTVWRLVMEGTVEERVLDIQEEKRTLVGKAFQEKNKGKKTQETRMADIQKLLA</sequence>
<dbReference type="Proteomes" id="UP000805649">
    <property type="component" value="Unassembled WGS sequence"/>
</dbReference>
<keyword evidence="2" id="KW-1185">Reference proteome</keyword>
<protein>
    <submittedName>
        <fullName evidence="1">Rad5-like protein (SNF2 family domain-containing protein)</fullName>
    </submittedName>
</protein>
<accession>A0ACC3ZJY0</accession>
<evidence type="ECO:0000313" key="2">
    <source>
        <dbReference type="Proteomes" id="UP000805649"/>
    </source>
</evidence>
<dbReference type="EMBL" id="VUJX02000001">
    <property type="protein sequence ID" value="KAL0944444.1"/>
    <property type="molecule type" value="Genomic_DNA"/>
</dbReference>